<dbReference type="Proteomes" id="UP000076837">
    <property type="component" value="Unassembled WGS sequence"/>
</dbReference>
<sequence>MATEETVQLGDAHAPHQASINAFESILSTVKEELIKLRRDHDRHEPEYFLAVKQVSDSDLTSFTSRDLESVRVANSAYGLHLFGKVQLPAVDDAYIHVRIFGSAKDGTDGSGPDEREYSLHSIHTEEVIKPDGDRVYRAIFGRTDELKWFDT</sequence>
<gene>
    <name evidence="1" type="ORF">ST47_g2411</name>
</gene>
<proteinExistence type="predicted"/>
<evidence type="ECO:0000313" key="1">
    <source>
        <dbReference type="EMBL" id="KZM26437.1"/>
    </source>
</evidence>
<reference evidence="1 2" key="1">
    <citation type="journal article" date="2016" name="Sci. Rep.">
        <title>Draft genome sequencing and secretome analysis of fungal phytopathogen Ascochyta rabiei provides insight into the necrotrophic effector repertoire.</title>
        <authorList>
            <person name="Verma S."/>
            <person name="Gazara R.K."/>
            <person name="Nizam S."/>
            <person name="Parween S."/>
            <person name="Chattopadhyay D."/>
            <person name="Verma P.K."/>
        </authorList>
    </citation>
    <scope>NUCLEOTIDE SEQUENCE [LARGE SCALE GENOMIC DNA]</scope>
    <source>
        <strain evidence="1 2">ArDII</strain>
    </source>
</reference>
<dbReference type="AlphaFoldDB" id="A0A163JLD2"/>
<dbReference type="OrthoDB" id="3344950at2759"/>
<comment type="caution">
    <text evidence="1">The sequence shown here is derived from an EMBL/GenBank/DDBJ whole genome shotgun (WGS) entry which is preliminary data.</text>
</comment>
<name>A0A163JLD2_DIDRA</name>
<evidence type="ECO:0000313" key="2">
    <source>
        <dbReference type="Proteomes" id="UP000076837"/>
    </source>
</evidence>
<dbReference type="EMBL" id="JYNV01000105">
    <property type="protein sequence ID" value="KZM26437.1"/>
    <property type="molecule type" value="Genomic_DNA"/>
</dbReference>
<protein>
    <submittedName>
        <fullName evidence="1">Uncharacterized protein</fullName>
    </submittedName>
</protein>
<organism evidence="1 2">
    <name type="scientific">Didymella rabiei</name>
    <name type="common">Chickpea ascochyta blight fungus</name>
    <name type="synonym">Mycosphaerella rabiei</name>
    <dbReference type="NCBI Taxonomy" id="5454"/>
    <lineage>
        <taxon>Eukaryota</taxon>
        <taxon>Fungi</taxon>
        <taxon>Dikarya</taxon>
        <taxon>Ascomycota</taxon>
        <taxon>Pezizomycotina</taxon>
        <taxon>Dothideomycetes</taxon>
        <taxon>Pleosporomycetidae</taxon>
        <taxon>Pleosporales</taxon>
        <taxon>Pleosporineae</taxon>
        <taxon>Didymellaceae</taxon>
        <taxon>Ascochyta</taxon>
    </lineage>
</organism>
<accession>A0A163JLD2</accession>
<keyword evidence="2" id="KW-1185">Reference proteome</keyword>